<dbReference type="InterPro" id="IPR050026">
    <property type="entry name" value="PHA_gran_PhaM_N"/>
</dbReference>
<evidence type="ECO:0000313" key="2">
    <source>
        <dbReference type="EMBL" id="EAP71969.1"/>
    </source>
</evidence>
<accession>A0AB33VAR8</accession>
<dbReference type="Proteomes" id="UP000005933">
    <property type="component" value="Unassembled WGS sequence"/>
</dbReference>
<comment type="caution">
    <text evidence="2">The sequence shown here is derived from an EMBL/GenBank/DDBJ whole genome shotgun (WGS) entry which is preliminary data.</text>
</comment>
<dbReference type="AlphaFoldDB" id="A0AB33VAR8"/>
<feature type="region of interest" description="Disordered" evidence="1">
    <location>
        <begin position="142"/>
        <end position="196"/>
    </location>
</feature>
<dbReference type="NCBIfam" id="NF043076">
    <property type="entry name" value="PHA_gran_PhaM"/>
    <property type="match status" value="1"/>
</dbReference>
<proteinExistence type="predicted"/>
<feature type="compositionally biased region" description="Low complexity" evidence="1">
    <location>
        <begin position="281"/>
        <end position="306"/>
    </location>
</feature>
<gene>
    <name evidence="2" type="ORF">RRSL_01640</name>
</gene>
<feature type="compositionally biased region" description="Basic and acidic residues" evidence="1">
    <location>
        <begin position="170"/>
        <end position="183"/>
    </location>
</feature>
<evidence type="ECO:0000256" key="1">
    <source>
        <dbReference type="SAM" id="MobiDB-lite"/>
    </source>
</evidence>
<protein>
    <recommendedName>
        <fullName evidence="4">Transcriptional regulator</fullName>
    </recommendedName>
</protein>
<reference evidence="2 3" key="1">
    <citation type="journal article" date="2006" name="Mol. Plant Microbe Interact.">
        <title>Identification of open reading frames unique to a select agent: Ralstonia solanacearum race 3 biovar 2.</title>
        <authorList>
            <person name="Gabriel D.W."/>
            <person name="Allen C."/>
            <person name="Schell M."/>
            <person name="Denny T.P."/>
            <person name="Greenberg J.T."/>
            <person name="Duan Y.P."/>
            <person name="Flores-Cruz Z."/>
            <person name="Huang Q."/>
            <person name="Clifford J.M."/>
            <person name="Presting G."/>
            <person name="Gonzalez E.T."/>
            <person name="Reddy J."/>
            <person name="Elphinstone J."/>
            <person name="Swanson J."/>
            <person name="Yao J."/>
            <person name="Mulholland V."/>
            <person name="Liu L."/>
            <person name="Farmerie W."/>
            <person name="Patnaikuni M."/>
            <person name="Balogh B."/>
            <person name="Norman D."/>
            <person name="Alvarez A."/>
            <person name="Castillo J.A."/>
            <person name="Jones J."/>
            <person name="Saddler G."/>
            <person name="Walunas T."/>
            <person name="Zhukov A."/>
            <person name="Mikhailova N."/>
        </authorList>
    </citation>
    <scope>NUCLEOTIDE SEQUENCE [LARGE SCALE GENOMIC DNA]</scope>
    <source>
        <strain evidence="2 3">UW551</strain>
    </source>
</reference>
<evidence type="ECO:0000313" key="3">
    <source>
        <dbReference type="Proteomes" id="UP000005933"/>
    </source>
</evidence>
<feature type="compositionally biased region" description="Basic residues" evidence="1">
    <location>
        <begin position="317"/>
        <end position="327"/>
    </location>
</feature>
<dbReference type="EMBL" id="AAKL01000038">
    <property type="protein sequence ID" value="EAP71969.1"/>
    <property type="molecule type" value="Genomic_DNA"/>
</dbReference>
<sequence>MCAKALPACARSGRPISMPPERGVPTRFPDFPDFQVGDTMFTQMPNFAEGGFEFLRKLWGGGFAGMPGGGIPGMANFAAPPMDLEELDKRIHDLRAVESWLQLNASLLRTAIQGLEVQRATLVALQTFGSALSPEAMRTAFDNLSSTEEPAPEPESKPAWPHTSTAAKPARTEAEAPPAKDEASAEAEAEAAAQAEAQARAAAQAAAAALDPSPWWNLLQQQFSQIASSAAAAMPMPQNLMPGFPGGFPGFGGAPGAEGLDSAPEDIEGEGGAAAGKRRAPAGAAAKAAPKAAAKTAAKPAKAPAAKRAKAPEASKPARKAAPKKAPAKPASDAP</sequence>
<organism evidence="2 3">
    <name type="scientific">Ralstonia solanacearum (strain UW551)</name>
    <dbReference type="NCBI Taxonomy" id="342110"/>
    <lineage>
        <taxon>Bacteria</taxon>
        <taxon>Pseudomonadati</taxon>
        <taxon>Pseudomonadota</taxon>
        <taxon>Betaproteobacteria</taxon>
        <taxon>Burkholderiales</taxon>
        <taxon>Burkholderiaceae</taxon>
        <taxon>Ralstonia</taxon>
        <taxon>Ralstonia solanacearum species complex</taxon>
    </lineage>
</organism>
<name>A0AB33VAR8_RALSU</name>
<feature type="region of interest" description="Disordered" evidence="1">
    <location>
        <begin position="254"/>
        <end position="335"/>
    </location>
</feature>
<evidence type="ECO:0008006" key="4">
    <source>
        <dbReference type="Google" id="ProtNLM"/>
    </source>
</evidence>